<evidence type="ECO:0000313" key="3">
    <source>
        <dbReference type="Proteomes" id="UP000054988"/>
    </source>
</evidence>
<organism evidence="2 3">
    <name type="scientific">Moniliophthora roreri</name>
    <name type="common">Frosty pod rot fungus</name>
    <name type="synonym">Monilia roreri</name>
    <dbReference type="NCBI Taxonomy" id="221103"/>
    <lineage>
        <taxon>Eukaryota</taxon>
        <taxon>Fungi</taxon>
        <taxon>Dikarya</taxon>
        <taxon>Basidiomycota</taxon>
        <taxon>Agaricomycotina</taxon>
        <taxon>Agaricomycetes</taxon>
        <taxon>Agaricomycetidae</taxon>
        <taxon>Agaricales</taxon>
        <taxon>Marasmiineae</taxon>
        <taxon>Marasmiaceae</taxon>
        <taxon>Moniliophthora</taxon>
    </lineage>
</organism>
<dbReference type="AlphaFoldDB" id="A0A0W0FQF7"/>
<sequence length="57" mass="5987">MPNPHPDKFGPFFRAMSEAKISAGEGADPGSLGAKDGNKPAEKRSANHVGARFFTDA</sequence>
<proteinExistence type="predicted"/>
<dbReference type="Proteomes" id="UP000054988">
    <property type="component" value="Unassembled WGS sequence"/>
</dbReference>
<feature type="compositionally biased region" description="Basic and acidic residues" evidence="1">
    <location>
        <begin position="36"/>
        <end position="45"/>
    </location>
</feature>
<gene>
    <name evidence="2" type="ORF">WG66_8834</name>
</gene>
<comment type="caution">
    <text evidence="2">The sequence shown here is derived from an EMBL/GenBank/DDBJ whole genome shotgun (WGS) entry which is preliminary data.</text>
</comment>
<protein>
    <submittedName>
        <fullName evidence="2">Uncharacterized protein</fullName>
    </submittedName>
</protein>
<reference evidence="2 3" key="1">
    <citation type="submission" date="2015-12" db="EMBL/GenBank/DDBJ databases">
        <title>Draft genome sequence of Moniliophthora roreri, the causal agent of frosty pod rot of cacao.</title>
        <authorList>
            <person name="Aime M.C."/>
            <person name="Diaz-Valderrama J.R."/>
            <person name="Kijpornyongpan T."/>
            <person name="Phillips-Mora W."/>
        </authorList>
    </citation>
    <scope>NUCLEOTIDE SEQUENCE [LARGE SCALE GENOMIC DNA]</scope>
    <source>
        <strain evidence="2 3">MCA 2952</strain>
    </source>
</reference>
<name>A0A0W0FQF7_MONRR</name>
<feature type="region of interest" description="Disordered" evidence="1">
    <location>
        <begin position="1"/>
        <end position="57"/>
    </location>
</feature>
<evidence type="ECO:0000313" key="2">
    <source>
        <dbReference type="EMBL" id="KTB38576.1"/>
    </source>
</evidence>
<evidence type="ECO:0000256" key="1">
    <source>
        <dbReference type="SAM" id="MobiDB-lite"/>
    </source>
</evidence>
<accession>A0A0W0FQF7</accession>
<dbReference type="EMBL" id="LATX01001749">
    <property type="protein sequence ID" value="KTB38576.1"/>
    <property type="molecule type" value="Genomic_DNA"/>
</dbReference>